<organism evidence="2 3">
    <name type="scientific">Odoribacter splanchnicus</name>
    <dbReference type="NCBI Taxonomy" id="28118"/>
    <lineage>
        <taxon>Bacteria</taxon>
        <taxon>Pseudomonadati</taxon>
        <taxon>Bacteroidota</taxon>
        <taxon>Bacteroidia</taxon>
        <taxon>Bacteroidales</taxon>
        <taxon>Odoribacteraceae</taxon>
        <taxon>Odoribacter</taxon>
    </lineage>
</organism>
<reference evidence="1" key="2">
    <citation type="submission" date="2022-01" db="EMBL/GenBank/DDBJ databases">
        <title>Collection of gut derived symbiotic bacterial strains cultured from healthy donors.</title>
        <authorList>
            <person name="Lin H."/>
            <person name="Kohout C."/>
            <person name="Waligurski E."/>
            <person name="Pamer E.G."/>
        </authorList>
    </citation>
    <scope>NUCLEOTIDE SEQUENCE</scope>
    <source>
        <strain evidence="1">DFI.1.149</strain>
    </source>
</reference>
<evidence type="ECO:0000313" key="3">
    <source>
        <dbReference type="Proteomes" id="UP000284243"/>
    </source>
</evidence>
<dbReference type="Proteomes" id="UP001199750">
    <property type="component" value="Unassembled WGS sequence"/>
</dbReference>
<gene>
    <name evidence="2" type="ORF">DWW57_05825</name>
    <name evidence="1" type="ORF">L0P03_19320</name>
</gene>
<accession>A0A1Y4A1I4</accession>
<evidence type="ECO:0000313" key="2">
    <source>
        <dbReference type="EMBL" id="RGU57480.1"/>
    </source>
</evidence>
<sequence>MEIAEILRVRNGEEFVEVPTKPEPIFEANTSGMNPEKLTYTLTHFLYNDKQTNIINSLNK</sequence>
<name>A0A1Y4A1I4_9BACT</name>
<comment type="caution">
    <text evidence="2">The sequence shown here is derived from an EMBL/GenBank/DDBJ whole genome shotgun (WGS) entry which is preliminary data.</text>
</comment>
<dbReference type="EMBL" id="QRYC01000005">
    <property type="protein sequence ID" value="RGU57480.1"/>
    <property type="molecule type" value="Genomic_DNA"/>
</dbReference>
<dbReference type="EMBL" id="JAKNDN010000052">
    <property type="protein sequence ID" value="MCG4961971.1"/>
    <property type="molecule type" value="Genomic_DNA"/>
</dbReference>
<protein>
    <submittedName>
        <fullName evidence="2">Uncharacterized protein</fullName>
    </submittedName>
</protein>
<reference evidence="2 3" key="1">
    <citation type="submission" date="2018-08" db="EMBL/GenBank/DDBJ databases">
        <title>A genome reference for cultivated species of the human gut microbiota.</title>
        <authorList>
            <person name="Zou Y."/>
            <person name="Xue W."/>
            <person name="Luo G."/>
        </authorList>
    </citation>
    <scope>NUCLEOTIDE SEQUENCE [LARGE SCALE GENOMIC DNA]</scope>
    <source>
        <strain evidence="2 3">AF16-14</strain>
    </source>
</reference>
<dbReference type="Proteomes" id="UP000284243">
    <property type="component" value="Unassembled WGS sequence"/>
</dbReference>
<proteinExistence type="predicted"/>
<dbReference type="AlphaFoldDB" id="A0A1Y4A1I4"/>
<evidence type="ECO:0000313" key="1">
    <source>
        <dbReference type="EMBL" id="MCG4961971.1"/>
    </source>
</evidence>